<evidence type="ECO:0000259" key="11">
    <source>
        <dbReference type="Pfam" id="PF00593"/>
    </source>
</evidence>
<dbReference type="FunFam" id="2.60.40.1120:FF:000003">
    <property type="entry name" value="Outer membrane protein Omp121"/>
    <property type="match status" value="1"/>
</dbReference>
<keyword evidence="5 9" id="KW-0798">TonB box</keyword>
<dbReference type="SUPFAM" id="SSF49464">
    <property type="entry name" value="Carboxypeptidase regulatory domain-like"/>
    <property type="match status" value="1"/>
</dbReference>
<dbReference type="NCBIfam" id="TIGR04057">
    <property type="entry name" value="SusC_RagA_signa"/>
    <property type="match status" value="1"/>
</dbReference>
<evidence type="ECO:0000256" key="10">
    <source>
        <dbReference type="SAM" id="SignalP"/>
    </source>
</evidence>
<reference evidence="14 15" key="1">
    <citation type="submission" date="2018-03" db="EMBL/GenBank/DDBJ databases">
        <title>Genomic Encyclopedia of Archaeal and Bacterial Type Strains, Phase II (KMG-II): from individual species to whole genera.</title>
        <authorList>
            <person name="Goeker M."/>
        </authorList>
    </citation>
    <scope>NUCLEOTIDE SEQUENCE [LARGE SCALE GENOMIC DNA]</scope>
    <source>
        <strain evidence="14 15">DSM 27267</strain>
    </source>
</reference>
<reference evidence="13 16" key="2">
    <citation type="submission" date="2019-10" db="EMBL/GenBank/DDBJ databases">
        <title>Prolixibacter strains distinguished by the presence of nitrate reductase genes were adept at nitrate-dependent anaerobic corrosion of metallic iron and carbon steel.</title>
        <authorList>
            <person name="Iino T."/>
            <person name="Shono N."/>
            <person name="Ito K."/>
            <person name="Nakamura R."/>
            <person name="Sueoka K."/>
            <person name="Harayama S."/>
            <person name="Ohkuma M."/>
        </authorList>
    </citation>
    <scope>NUCLEOTIDE SEQUENCE [LARGE SCALE GENOMIC DNA]</scope>
    <source>
        <strain evidence="13 16">MIC1-1</strain>
    </source>
</reference>
<dbReference type="SUPFAM" id="SSF56935">
    <property type="entry name" value="Porins"/>
    <property type="match status" value="1"/>
</dbReference>
<evidence type="ECO:0000256" key="8">
    <source>
        <dbReference type="PROSITE-ProRule" id="PRU01360"/>
    </source>
</evidence>
<keyword evidence="7 8" id="KW-0998">Cell outer membrane</keyword>
<organism evidence="14 15">
    <name type="scientific">Prolixibacter denitrificans</name>
    <dbReference type="NCBI Taxonomy" id="1541063"/>
    <lineage>
        <taxon>Bacteria</taxon>
        <taxon>Pseudomonadati</taxon>
        <taxon>Bacteroidota</taxon>
        <taxon>Bacteroidia</taxon>
        <taxon>Marinilabiliales</taxon>
        <taxon>Prolixibacteraceae</taxon>
        <taxon>Prolixibacter</taxon>
    </lineage>
</organism>
<dbReference type="InterPro" id="IPR039426">
    <property type="entry name" value="TonB-dep_rcpt-like"/>
</dbReference>
<dbReference type="FunFam" id="2.170.130.10:FF:000008">
    <property type="entry name" value="SusC/RagA family TonB-linked outer membrane protein"/>
    <property type="match status" value="1"/>
</dbReference>
<evidence type="ECO:0000313" key="15">
    <source>
        <dbReference type="Proteomes" id="UP000240621"/>
    </source>
</evidence>
<dbReference type="Pfam" id="PF00593">
    <property type="entry name" value="TonB_dep_Rec_b-barrel"/>
    <property type="match status" value="1"/>
</dbReference>
<keyword evidence="6 8" id="KW-0472">Membrane</keyword>
<feature type="domain" description="TonB-dependent receptor plug" evidence="12">
    <location>
        <begin position="119"/>
        <end position="234"/>
    </location>
</feature>
<dbReference type="Pfam" id="PF07715">
    <property type="entry name" value="Plug"/>
    <property type="match status" value="1"/>
</dbReference>
<dbReference type="InterPro" id="IPR036942">
    <property type="entry name" value="Beta-barrel_TonB_sf"/>
</dbReference>
<sequence>MKFVFGKLHVLLLFSALLMANVSFAQEMTITGKVTDASTKEPLVGVTVVIQGTTSGTTTDFDGNYRLNVAKGQNLVFSFIGYKSQTITVGDQKTLDVALSVETKGLDEVVVIGYGQVKKSDATGSVVAVDSKDFNKGAITSPQDLLVGKSAGVVITPGGGAPGSGATIRIRGGSSLNASNDPLIIVDGVPLDNNKIDGSGNFLSFINPNDIETFTVLKDASATAIYGSRASNGVILITTKKGKAGAPMKISYDGNVSVATPEKYVDVYSGDEMRQIAANHIDLFGAETLSKLGQENTNWQKEIFRTTISHEHNLSLSGAVKSMPYRVSVGYTDQNGILKNTGLKRMTAAVNLNPTLLNGDLKFNVSAKGMNTDNNFGDTGAIGSAINMDPTQSVYDPTKTGSAGYFQWVNYGANLGTPNPVEQALAVDNKSNVKRFVGNIQADYKLPFLPDMHANLNVATDYTKSEGHNNRPTTAPSVLTNPTWGRLTDYNGKNYNNLLDFYLNYTKDIESINSKVDVTGGYSWQHFKRESFNYARGIVDADHPYQKVDSTAFATENYLVSFFGRLNYTLADKYLLTVTVRDDGSSRFAKGNQWGIFPSAAFAWKMKEESFLKNVNAISQMKLRLGWGITGQQDIGSDYPAQAKYVLASAGYYYPIGGEFLPTLRPDAYDPNIKWEQTTTQNIGLDFGFLDNRIYGSIDVYKRVTDNLLNQVTIPSGSNFSNTLLTNVGSLENKGAEFSLNLVPISKKDMSLNVGFNLTYNKNKITKLLLTDDPTYLGILYGSGMTGQNQVTRVGHPAYSFFVNQQVYDSNGNPIEGLYVDRSGAGGTVSGNNNDKYIYHNPVPDYTMGLSLRFNYKKFDLSASSRANIGNYVYNMVQAGSSLDQMQQIGYWKNFPRALNNTNFVKRQFSSDYFVQNASFLKLDNVSAGYQLDNLVDKLSARVSFTVQNVFTITNYDGVDPEVPYSDGRPGIDNNFYPRARTFILGVNLTY</sequence>
<evidence type="ECO:0000256" key="4">
    <source>
        <dbReference type="ARBA" id="ARBA00022692"/>
    </source>
</evidence>
<dbReference type="GO" id="GO:0009279">
    <property type="term" value="C:cell outer membrane"/>
    <property type="evidence" value="ECO:0007669"/>
    <property type="project" value="UniProtKB-SubCell"/>
</dbReference>
<dbReference type="RefSeq" id="WP_106541033.1">
    <property type="nucleotide sequence ID" value="NZ_BLAU01000001.1"/>
</dbReference>
<dbReference type="InterPro" id="IPR037066">
    <property type="entry name" value="Plug_dom_sf"/>
</dbReference>
<keyword evidence="16" id="KW-1185">Reference proteome</keyword>
<dbReference type="Pfam" id="PF13715">
    <property type="entry name" value="CarbopepD_reg_2"/>
    <property type="match status" value="1"/>
</dbReference>
<dbReference type="PROSITE" id="PS52016">
    <property type="entry name" value="TONB_DEPENDENT_REC_3"/>
    <property type="match status" value="1"/>
</dbReference>
<dbReference type="NCBIfam" id="TIGR04056">
    <property type="entry name" value="OMP_RagA_SusC"/>
    <property type="match status" value="1"/>
</dbReference>
<dbReference type="Gene3D" id="2.170.130.10">
    <property type="entry name" value="TonB-dependent receptor, plug domain"/>
    <property type="match status" value="1"/>
</dbReference>
<accession>A0A2P8CHI8</accession>
<evidence type="ECO:0000256" key="3">
    <source>
        <dbReference type="ARBA" id="ARBA00022452"/>
    </source>
</evidence>
<keyword evidence="2 8" id="KW-0813">Transport</keyword>
<name>A0A2P8CHI8_9BACT</name>
<keyword evidence="10" id="KW-0732">Signal</keyword>
<proteinExistence type="inferred from homology"/>
<evidence type="ECO:0000313" key="13">
    <source>
        <dbReference type="EMBL" id="GET20609.1"/>
    </source>
</evidence>
<evidence type="ECO:0000256" key="2">
    <source>
        <dbReference type="ARBA" id="ARBA00022448"/>
    </source>
</evidence>
<feature type="domain" description="TonB-dependent receptor-like beta-barrel" evidence="11">
    <location>
        <begin position="391"/>
        <end position="863"/>
    </location>
</feature>
<dbReference type="InterPro" id="IPR012910">
    <property type="entry name" value="Plug_dom"/>
</dbReference>
<keyword evidence="14" id="KW-0675">Receptor</keyword>
<evidence type="ECO:0000313" key="16">
    <source>
        <dbReference type="Proteomes" id="UP000396862"/>
    </source>
</evidence>
<dbReference type="EMBL" id="BLAU01000001">
    <property type="protein sequence ID" value="GET20609.1"/>
    <property type="molecule type" value="Genomic_DNA"/>
</dbReference>
<dbReference type="InterPro" id="IPR023997">
    <property type="entry name" value="TonB-dep_OMP_SusC/RagA_CS"/>
</dbReference>
<evidence type="ECO:0000256" key="6">
    <source>
        <dbReference type="ARBA" id="ARBA00023136"/>
    </source>
</evidence>
<protein>
    <submittedName>
        <fullName evidence="14">Iron complex outermembrane receptor protein</fullName>
    </submittedName>
    <submittedName>
        <fullName evidence="13">SusC/RagA family TonB-linked outer membrane protein</fullName>
    </submittedName>
</protein>
<feature type="chain" id="PRO_5015127994" evidence="10">
    <location>
        <begin position="26"/>
        <end position="991"/>
    </location>
</feature>
<evidence type="ECO:0000256" key="1">
    <source>
        <dbReference type="ARBA" id="ARBA00004571"/>
    </source>
</evidence>
<dbReference type="Gene3D" id="2.40.170.20">
    <property type="entry name" value="TonB-dependent receptor, beta-barrel domain"/>
    <property type="match status" value="1"/>
</dbReference>
<evidence type="ECO:0000256" key="5">
    <source>
        <dbReference type="ARBA" id="ARBA00023077"/>
    </source>
</evidence>
<dbReference type="Gene3D" id="2.60.40.1120">
    <property type="entry name" value="Carboxypeptidase-like, regulatory domain"/>
    <property type="match status" value="1"/>
</dbReference>
<dbReference type="OrthoDB" id="9768177at2"/>
<gene>
    <name evidence="14" type="ORF">CLV93_102221</name>
    <name evidence="13" type="ORF">JCM18694_08550</name>
</gene>
<dbReference type="InterPro" id="IPR023996">
    <property type="entry name" value="TonB-dep_OMP_SusC/RagA"/>
</dbReference>
<comment type="similarity">
    <text evidence="8 9">Belongs to the TonB-dependent receptor family.</text>
</comment>
<keyword evidence="3 8" id="KW-1134">Transmembrane beta strand</keyword>
<evidence type="ECO:0000256" key="7">
    <source>
        <dbReference type="ARBA" id="ARBA00023237"/>
    </source>
</evidence>
<dbReference type="Proteomes" id="UP000240621">
    <property type="component" value="Unassembled WGS sequence"/>
</dbReference>
<comment type="subcellular location">
    <subcellularLocation>
        <location evidence="1 8">Cell outer membrane</location>
        <topology evidence="1 8">Multi-pass membrane protein</topology>
    </subcellularLocation>
</comment>
<dbReference type="Proteomes" id="UP000396862">
    <property type="component" value="Unassembled WGS sequence"/>
</dbReference>
<feature type="signal peptide" evidence="10">
    <location>
        <begin position="1"/>
        <end position="25"/>
    </location>
</feature>
<dbReference type="EMBL" id="PYGC01000002">
    <property type="protein sequence ID" value="PSK84435.1"/>
    <property type="molecule type" value="Genomic_DNA"/>
</dbReference>
<dbReference type="InterPro" id="IPR008969">
    <property type="entry name" value="CarboxyPept-like_regulatory"/>
</dbReference>
<comment type="caution">
    <text evidence="14">The sequence shown here is derived from an EMBL/GenBank/DDBJ whole genome shotgun (WGS) entry which is preliminary data.</text>
</comment>
<evidence type="ECO:0000259" key="12">
    <source>
        <dbReference type="Pfam" id="PF07715"/>
    </source>
</evidence>
<evidence type="ECO:0000313" key="14">
    <source>
        <dbReference type="EMBL" id="PSK84435.1"/>
    </source>
</evidence>
<keyword evidence="4 8" id="KW-0812">Transmembrane</keyword>
<dbReference type="AlphaFoldDB" id="A0A2P8CHI8"/>
<dbReference type="InterPro" id="IPR000531">
    <property type="entry name" value="Beta-barrel_TonB"/>
</dbReference>
<evidence type="ECO:0000256" key="9">
    <source>
        <dbReference type="RuleBase" id="RU003357"/>
    </source>
</evidence>